<feature type="domain" description="DUF397" evidence="1">
    <location>
        <begin position="14"/>
        <end position="67"/>
    </location>
</feature>
<reference evidence="2 3" key="1">
    <citation type="submission" date="2024-10" db="EMBL/GenBank/DDBJ databases">
        <title>The Natural Products Discovery Center: Release of the First 8490 Sequenced Strains for Exploring Actinobacteria Biosynthetic Diversity.</title>
        <authorList>
            <person name="Kalkreuter E."/>
            <person name="Kautsar S.A."/>
            <person name="Yang D."/>
            <person name="Bader C.D."/>
            <person name="Teijaro C.N."/>
            <person name="Fluegel L."/>
            <person name="Davis C.M."/>
            <person name="Simpson J.R."/>
            <person name="Lauterbach L."/>
            <person name="Steele A.D."/>
            <person name="Gui C."/>
            <person name="Meng S."/>
            <person name="Li G."/>
            <person name="Viehrig K."/>
            <person name="Ye F."/>
            <person name="Su P."/>
            <person name="Kiefer A.F."/>
            <person name="Nichols A."/>
            <person name="Cepeda A.J."/>
            <person name="Yan W."/>
            <person name="Fan B."/>
            <person name="Jiang Y."/>
            <person name="Adhikari A."/>
            <person name="Zheng C.-J."/>
            <person name="Schuster L."/>
            <person name="Cowan T.M."/>
            <person name="Smanski M.J."/>
            <person name="Chevrette M.G."/>
            <person name="De Carvalho L.P.S."/>
            <person name="Shen B."/>
        </authorList>
    </citation>
    <scope>NUCLEOTIDE SEQUENCE [LARGE SCALE GENOMIC DNA]</scope>
    <source>
        <strain evidence="2 3">NPDC020327</strain>
    </source>
</reference>
<evidence type="ECO:0000313" key="3">
    <source>
        <dbReference type="Proteomes" id="UP001611548"/>
    </source>
</evidence>
<dbReference type="Proteomes" id="UP001611548">
    <property type="component" value="Unassembled WGS sequence"/>
</dbReference>
<proteinExistence type="predicted"/>
<evidence type="ECO:0000259" key="1">
    <source>
        <dbReference type="Pfam" id="PF04149"/>
    </source>
</evidence>
<name>A0ABW7UR15_9ACTN</name>
<keyword evidence="3" id="KW-1185">Reference proteome</keyword>
<dbReference type="InterPro" id="IPR007278">
    <property type="entry name" value="DUF397"/>
</dbReference>
<evidence type="ECO:0000313" key="2">
    <source>
        <dbReference type="EMBL" id="MFI1963852.1"/>
    </source>
</evidence>
<dbReference type="EMBL" id="JBIRWE010000002">
    <property type="protein sequence ID" value="MFI1963852.1"/>
    <property type="molecule type" value="Genomic_DNA"/>
</dbReference>
<protein>
    <submittedName>
        <fullName evidence="2">DUF397 domain-containing protein</fullName>
    </submittedName>
</protein>
<dbReference type="RefSeq" id="WP_338058489.1">
    <property type="nucleotide sequence ID" value="NZ_JBIRWE010000002.1"/>
</dbReference>
<dbReference type="Pfam" id="PF04149">
    <property type="entry name" value="DUF397"/>
    <property type="match status" value="1"/>
</dbReference>
<gene>
    <name evidence="2" type="ORF">ACH429_06900</name>
</gene>
<sequence>MSCTNWVRSEMFQLAWQKSSFSTGAEGECVEVATAADGLIRLRESDDPAVVVTTAPGRWGAFLQRIKAGECDGLTA</sequence>
<comment type="caution">
    <text evidence="2">The sequence shown here is derived from an EMBL/GenBank/DDBJ whole genome shotgun (WGS) entry which is preliminary data.</text>
</comment>
<accession>A0ABW7UR15</accession>
<organism evidence="2 3">
    <name type="scientific">Streptomyces pathocidini</name>
    <dbReference type="NCBI Taxonomy" id="1650571"/>
    <lineage>
        <taxon>Bacteria</taxon>
        <taxon>Bacillati</taxon>
        <taxon>Actinomycetota</taxon>
        <taxon>Actinomycetes</taxon>
        <taxon>Kitasatosporales</taxon>
        <taxon>Streptomycetaceae</taxon>
        <taxon>Streptomyces</taxon>
    </lineage>
</organism>